<protein>
    <submittedName>
        <fullName evidence="4">Spore germination protein GerM</fullName>
    </submittedName>
</protein>
<comment type="caution">
    <text evidence="4">The sequence shown here is derived from an EMBL/GenBank/DDBJ whole genome shotgun (WGS) entry which is preliminary data.</text>
</comment>
<feature type="compositionally biased region" description="Basic and acidic residues" evidence="1">
    <location>
        <begin position="60"/>
        <end position="70"/>
    </location>
</feature>
<dbReference type="AlphaFoldDB" id="A0A7W8GBE2"/>
<feature type="region of interest" description="Disordered" evidence="1">
    <location>
        <begin position="60"/>
        <end position="205"/>
    </location>
</feature>
<keyword evidence="5" id="KW-1185">Reference proteome</keyword>
<name>A0A7W8GBE2_9SPIR</name>
<keyword evidence="2" id="KW-1133">Transmembrane helix</keyword>
<dbReference type="InterPro" id="IPR019606">
    <property type="entry name" value="GerMN"/>
</dbReference>
<dbReference type="EMBL" id="JACHFQ010000010">
    <property type="protein sequence ID" value="MBB5227364.1"/>
    <property type="molecule type" value="Genomic_DNA"/>
</dbReference>
<feature type="domain" description="GerMN" evidence="3">
    <location>
        <begin position="236"/>
        <end position="327"/>
    </location>
</feature>
<evidence type="ECO:0000313" key="5">
    <source>
        <dbReference type="Proteomes" id="UP000518887"/>
    </source>
</evidence>
<dbReference type="Pfam" id="PF10646">
    <property type="entry name" value="Germane"/>
    <property type="match status" value="1"/>
</dbReference>
<evidence type="ECO:0000313" key="4">
    <source>
        <dbReference type="EMBL" id="MBB5227364.1"/>
    </source>
</evidence>
<keyword evidence="2" id="KW-0812">Transmembrane</keyword>
<gene>
    <name evidence="4" type="ORF">HNP76_002763</name>
</gene>
<feature type="compositionally biased region" description="Basic and acidic residues" evidence="1">
    <location>
        <begin position="83"/>
        <end position="174"/>
    </location>
</feature>
<feature type="transmembrane region" description="Helical" evidence="2">
    <location>
        <begin position="12"/>
        <end position="32"/>
    </location>
</feature>
<dbReference type="Proteomes" id="UP000518887">
    <property type="component" value="Unassembled WGS sequence"/>
</dbReference>
<dbReference type="RefSeq" id="WP_184661531.1">
    <property type="nucleotide sequence ID" value="NZ_CP031518.1"/>
</dbReference>
<dbReference type="SMART" id="SM00909">
    <property type="entry name" value="Germane"/>
    <property type="match status" value="1"/>
</dbReference>
<evidence type="ECO:0000259" key="3">
    <source>
        <dbReference type="SMART" id="SM00909"/>
    </source>
</evidence>
<sequence>MSEKGKKNKKKTGLGLAIWILLFLIILIVFLVKQEEIKENFDKSGATALIEKKIGKDIFEDKKDSPKSEETGEIVIDLTKNLRKTEPVAKAEEKKEEPAKKQDKKSDKKAEEKSSKKKAEAEKSVQPVKTEEKKTQVTLKSDEKTESKPKIEEKRPESPKPEKKSEPQESKSVAKSESPAQNQAQQPKVEPKPEPKAAPQPPANTTKAKICFVAIDSEGPVVRKIVSRTVHKDSPMGDALNQLLQGPSSGESSTGCRTLIPAGTRLLSASIKNGVAILNFSEEFQFNQFGAEGSLAQLMQVVYTATEFSTVKSVQIMIEGQKKDYLTEGVWIGSPLNRSSF</sequence>
<reference evidence="4 5" key="1">
    <citation type="submission" date="2020-08" db="EMBL/GenBank/DDBJ databases">
        <title>Genomic Encyclopedia of Type Strains, Phase IV (KMG-IV): sequencing the most valuable type-strain genomes for metagenomic binning, comparative biology and taxonomic classification.</title>
        <authorList>
            <person name="Goeker M."/>
        </authorList>
    </citation>
    <scope>NUCLEOTIDE SEQUENCE [LARGE SCALE GENOMIC DNA]</scope>
    <source>
        <strain evidence="4 5">DSM 103462</strain>
    </source>
</reference>
<evidence type="ECO:0000256" key="1">
    <source>
        <dbReference type="SAM" id="MobiDB-lite"/>
    </source>
</evidence>
<accession>A0A7W8GBE2</accession>
<proteinExistence type="predicted"/>
<keyword evidence="2" id="KW-0472">Membrane</keyword>
<organism evidence="4 5">
    <name type="scientific">Treponema ruminis</name>
    <dbReference type="NCBI Taxonomy" id="744515"/>
    <lineage>
        <taxon>Bacteria</taxon>
        <taxon>Pseudomonadati</taxon>
        <taxon>Spirochaetota</taxon>
        <taxon>Spirochaetia</taxon>
        <taxon>Spirochaetales</taxon>
        <taxon>Treponemataceae</taxon>
        <taxon>Treponema</taxon>
    </lineage>
</organism>
<evidence type="ECO:0000256" key="2">
    <source>
        <dbReference type="SAM" id="Phobius"/>
    </source>
</evidence>